<dbReference type="EMBL" id="JBBPHU010000008">
    <property type="protein sequence ID" value="KAK7514681.1"/>
    <property type="molecule type" value="Genomic_DNA"/>
</dbReference>
<accession>A0ABR1KLX0</accession>
<reference evidence="1 2" key="1">
    <citation type="submission" date="2024-04" db="EMBL/GenBank/DDBJ databases">
        <title>Phyllosticta paracitricarpa is synonymous to the EU quarantine fungus P. citricarpa based on phylogenomic analyses.</title>
        <authorList>
            <consortium name="Lawrence Berkeley National Laboratory"/>
            <person name="Van Ingen-Buijs V.A."/>
            <person name="Van Westerhoven A.C."/>
            <person name="Haridas S."/>
            <person name="Skiadas P."/>
            <person name="Martin F."/>
            <person name="Groenewald J.Z."/>
            <person name="Crous P.W."/>
            <person name="Seidl M.F."/>
        </authorList>
    </citation>
    <scope>NUCLEOTIDE SEQUENCE [LARGE SCALE GENOMIC DNA]</scope>
    <source>
        <strain evidence="1 2">CBS 123371</strain>
    </source>
</reference>
<dbReference type="Proteomes" id="UP001363622">
    <property type="component" value="Unassembled WGS sequence"/>
</dbReference>
<proteinExistence type="predicted"/>
<keyword evidence="2" id="KW-1185">Reference proteome</keyword>
<comment type="caution">
    <text evidence="1">The sequence shown here is derived from an EMBL/GenBank/DDBJ whole genome shotgun (WGS) entry which is preliminary data.</text>
</comment>
<protein>
    <submittedName>
        <fullName evidence="1">Uncharacterized protein</fullName>
    </submittedName>
</protein>
<gene>
    <name evidence="1" type="ORF">IWZ03DRAFT_381372</name>
</gene>
<sequence length="78" mass="8816">MGRLVWMVSWLSRRIEAGKKVRDVRLSNVVVKEKNECVGVVADGSVSGHAWRARRTQRVWFGWDAGRVACAAIKVHKV</sequence>
<evidence type="ECO:0000313" key="2">
    <source>
        <dbReference type="Proteomes" id="UP001363622"/>
    </source>
</evidence>
<evidence type="ECO:0000313" key="1">
    <source>
        <dbReference type="EMBL" id="KAK7514681.1"/>
    </source>
</evidence>
<organism evidence="1 2">
    <name type="scientific">Phyllosticta citriasiana</name>
    <dbReference type="NCBI Taxonomy" id="595635"/>
    <lineage>
        <taxon>Eukaryota</taxon>
        <taxon>Fungi</taxon>
        <taxon>Dikarya</taxon>
        <taxon>Ascomycota</taxon>
        <taxon>Pezizomycotina</taxon>
        <taxon>Dothideomycetes</taxon>
        <taxon>Dothideomycetes incertae sedis</taxon>
        <taxon>Botryosphaeriales</taxon>
        <taxon>Phyllostictaceae</taxon>
        <taxon>Phyllosticta</taxon>
    </lineage>
</organism>
<name>A0ABR1KLX0_9PEZI</name>